<comment type="similarity">
    <text evidence="1">Belongs to the ketopantoate reductase family.</text>
</comment>
<dbReference type="GO" id="GO:0005739">
    <property type="term" value="C:mitochondrion"/>
    <property type="evidence" value="ECO:0007669"/>
    <property type="project" value="TreeGrafter"/>
</dbReference>
<proteinExistence type="inferred from homology"/>
<dbReference type="RefSeq" id="XP_040697455.1">
    <property type="nucleotide sequence ID" value="XM_040840113.1"/>
</dbReference>
<dbReference type="AlphaFoldDB" id="A0A1L9T2K9"/>
<evidence type="ECO:0008006" key="8">
    <source>
        <dbReference type="Google" id="ProtNLM"/>
    </source>
</evidence>
<dbReference type="InterPro" id="IPR050838">
    <property type="entry name" value="Ketopantoate_reductase"/>
</dbReference>
<gene>
    <name evidence="6" type="ORF">ASPSYDRAFT_1162722</name>
</gene>
<accession>A0A1L9T2K9</accession>
<feature type="domain" description="Ketopantoate reductase N-terminal" evidence="4">
    <location>
        <begin position="5"/>
        <end position="183"/>
    </location>
</feature>
<keyword evidence="2" id="KW-0521">NADP</keyword>
<dbReference type="PANTHER" id="PTHR43765:SF2">
    <property type="entry name" value="2-DEHYDROPANTOATE 2-REDUCTASE"/>
    <property type="match status" value="1"/>
</dbReference>
<keyword evidence="3" id="KW-0560">Oxidoreductase</keyword>
<organism evidence="6 7">
    <name type="scientific">Aspergillus sydowii CBS 593.65</name>
    <dbReference type="NCBI Taxonomy" id="1036612"/>
    <lineage>
        <taxon>Eukaryota</taxon>
        <taxon>Fungi</taxon>
        <taxon>Dikarya</taxon>
        <taxon>Ascomycota</taxon>
        <taxon>Pezizomycotina</taxon>
        <taxon>Eurotiomycetes</taxon>
        <taxon>Eurotiomycetidae</taxon>
        <taxon>Eurotiales</taxon>
        <taxon>Aspergillaceae</taxon>
        <taxon>Aspergillus</taxon>
        <taxon>Aspergillus subgen. Nidulantes</taxon>
    </lineage>
</organism>
<dbReference type="Pfam" id="PF02558">
    <property type="entry name" value="ApbA"/>
    <property type="match status" value="1"/>
</dbReference>
<sequence length="386" mass="43048">MDDTIHVLGLGSVGILVAHALAGIPSRPRLNLLLHRPRNCHSRVLAVTREGATEYQDNITTEEYRDSCWYHGTSRDPSIEPVGHAVSQNLSSNETPISFLIVAVKAHHTVRSLQLVKHRLSSCSAILFLQNGLGILDDLDTELFPDSAERPYYMTGIVTHGARRKDYLSIIHTAKGSIDLGPSPRIARTSSTEISFQLPSNAERLAGIMNQTSVLNVSLQHPRVLLRRQLMKLAMNSIYNPLTSLLDCSIETLIKSENTGVQIISDALVCEFSKIIRALPLAGLLNKEELGRHFSPVSLKTTVYQMALRAGDHTTSMLQDIRNQAETEIMYLDGYFTRWAFALEIRCPVNDKLGLMVLDREILVTGNFSPNRTVTRGQRFPSWKLV</sequence>
<dbReference type="VEuPathDB" id="FungiDB:ASPSYDRAFT_1162722"/>
<dbReference type="GO" id="GO:0008677">
    <property type="term" value="F:2-dehydropantoate 2-reductase activity"/>
    <property type="evidence" value="ECO:0007669"/>
    <property type="project" value="TreeGrafter"/>
</dbReference>
<keyword evidence="7" id="KW-1185">Reference proteome</keyword>
<feature type="domain" description="Ketopantoate reductase C-terminal" evidence="5">
    <location>
        <begin position="227"/>
        <end position="353"/>
    </location>
</feature>
<dbReference type="PANTHER" id="PTHR43765">
    <property type="entry name" value="2-DEHYDROPANTOATE 2-REDUCTASE-RELATED"/>
    <property type="match status" value="1"/>
</dbReference>
<name>A0A1L9T2K9_9EURO</name>
<dbReference type="EMBL" id="KV878596">
    <property type="protein sequence ID" value="OJJ53649.1"/>
    <property type="molecule type" value="Genomic_DNA"/>
</dbReference>
<dbReference type="OrthoDB" id="73846at2759"/>
<dbReference type="InterPro" id="IPR036291">
    <property type="entry name" value="NAD(P)-bd_dom_sf"/>
</dbReference>
<evidence type="ECO:0000259" key="5">
    <source>
        <dbReference type="Pfam" id="PF08546"/>
    </source>
</evidence>
<dbReference type="GO" id="GO:0050661">
    <property type="term" value="F:NADP binding"/>
    <property type="evidence" value="ECO:0007669"/>
    <property type="project" value="TreeGrafter"/>
</dbReference>
<dbReference type="InterPro" id="IPR013328">
    <property type="entry name" value="6PGD_dom2"/>
</dbReference>
<dbReference type="InterPro" id="IPR013332">
    <property type="entry name" value="KPR_N"/>
</dbReference>
<dbReference type="STRING" id="1036612.A0A1L9T2K9"/>
<evidence type="ECO:0000313" key="6">
    <source>
        <dbReference type="EMBL" id="OJJ53649.1"/>
    </source>
</evidence>
<dbReference type="Gene3D" id="1.10.1040.10">
    <property type="entry name" value="N-(1-d-carboxylethyl)-l-norvaline Dehydrogenase, domain 2"/>
    <property type="match status" value="1"/>
</dbReference>
<dbReference type="Proteomes" id="UP000184356">
    <property type="component" value="Unassembled WGS sequence"/>
</dbReference>
<dbReference type="SUPFAM" id="SSF51735">
    <property type="entry name" value="NAD(P)-binding Rossmann-fold domains"/>
    <property type="match status" value="1"/>
</dbReference>
<evidence type="ECO:0000256" key="2">
    <source>
        <dbReference type="ARBA" id="ARBA00022857"/>
    </source>
</evidence>
<evidence type="ECO:0000256" key="3">
    <source>
        <dbReference type="ARBA" id="ARBA00023002"/>
    </source>
</evidence>
<dbReference type="GeneID" id="63756186"/>
<dbReference type="InterPro" id="IPR008927">
    <property type="entry name" value="6-PGluconate_DH-like_C_sf"/>
</dbReference>
<evidence type="ECO:0000259" key="4">
    <source>
        <dbReference type="Pfam" id="PF02558"/>
    </source>
</evidence>
<dbReference type="InterPro" id="IPR013752">
    <property type="entry name" value="KPA_reductase"/>
</dbReference>
<dbReference type="Gene3D" id="3.40.50.720">
    <property type="entry name" value="NAD(P)-binding Rossmann-like Domain"/>
    <property type="match status" value="1"/>
</dbReference>
<dbReference type="SUPFAM" id="SSF48179">
    <property type="entry name" value="6-phosphogluconate dehydrogenase C-terminal domain-like"/>
    <property type="match status" value="1"/>
</dbReference>
<evidence type="ECO:0000313" key="7">
    <source>
        <dbReference type="Proteomes" id="UP000184356"/>
    </source>
</evidence>
<dbReference type="Pfam" id="PF08546">
    <property type="entry name" value="ApbA_C"/>
    <property type="match status" value="1"/>
</dbReference>
<protein>
    <recommendedName>
        <fullName evidence="8">2-dehydropantoate 2-reductase</fullName>
    </recommendedName>
</protein>
<reference evidence="7" key="1">
    <citation type="journal article" date="2017" name="Genome Biol.">
        <title>Comparative genomics reveals high biological diversity and specific adaptations in the industrially and medically important fungal genus Aspergillus.</title>
        <authorList>
            <person name="de Vries R.P."/>
            <person name="Riley R."/>
            <person name="Wiebenga A."/>
            <person name="Aguilar-Osorio G."/>
            <person name="Amillis S."/>
            <person name="Uchima C.A."/>
            <person name="Anderluh G."/>
            <person name="Asadollahi M."/>
            <person name="Askin M."/>
            <person name="Barry K."/>
            <person name="Battaglia E."/>
            <person name="Bayram O."/>
            <person name="Benocci T."/>
            <person name="Braus-Stromeyer S.A."/>
            <person name="Caldana C."/>
            <person name="Canovas D."/>
            <person name="Cerqueira G.C."/>
            <person name="Chen F."/>
            <person name="Chen W."/>
            <person name="Choi C."/>
            <person name="Clum A."/>
            <person name="Dos Santos R.A."/>
            <person name="Damasio A.R."/>
            <person name="Diallinas G."/>
            <person name="Emri T."/>
            <person name="Fekete E."/>
            <person name="Flipphi M."/>
            <person name="Freyberg S."/>
            <person name="Gallo A."/>
            <person name="Gournas C."/>
            <person name="Habgood R."/>
            <person name="Hainaut M."/>
            <person name="Harispe M.L."/>
            <person name="Henrissat B."/>
            <person name="Hilden K.S."/>
            <person name="Hope R."/>
            <person name="Hossain A."/>
            <person name="Karabika E."/>
            <person name="Karaffa L."/>
            <person name="Karanyi Z."/>
            <person name="Krasevec N."/>
            <person name="Kuo A."/>
            <person name="Kusch H."/>
            <person name="LaButti K."/>
            <person name="Lagendijk E.L."/>
            <person name="Lapidus A."/>
            <person name="Levasseur A."/>
            <person name="Lindquist E."/>
            <person name="Lipzen A."/>
            <person name="Logrieco A.F."/>
            <person name="MacCabe A."/>
            <person name="Maekelae M.R."/>
            <person name="Malavazi I."/>
            <person name="Melin P."/>
            <person name="Meyer V."/>
            <person name="Mielnichuk N."/>
            <person name="Miskei M."/>
            <person name="Molnar A.P."/>
            <person name="Mule G."/>
            <person name="Ngan C.Y."/>
            <person name="Orejas M."/>
            <person name="Orosz E."/>
            <person name="Ouedraogo J.P."/>
            <person name="Overkamp K.M."/>
            <person name="Park H.-S."/>
            <person name="Perrone G."/>
            <person name="Piumi F."/>
            <person name="Punt P.J."/>
            <person name="Ram A.F."/>
            <person name="Ramon A."/>
            <person name="Rauscher S."/>
            <person name="Record E."/>
            <person name="Riano-Pachon D.M."/>
            <person name="Robert V."/>
            <person name="Roehrig J."/>
            <person name="Ruller R."/>
            <person name="Salamov A."/>
            <person name="Salih N.S."/>
            <person name="Samson R.A."/>
            <person name="Sandor E."/>
            <person name="Sanguinetti M."/>
            <person name="Schuetze T."/>
            <person name="Sepcic K."/>
            <person name="Shelest E."/>
            <person name="Sherlock G."/>
            <person name="Sophianopoulou V."/>
            <person name="Squina F.M."/>
            <person name="Sun H."/>
            <person name="Susca A."/>
            <person name="Todd R.B."/>
            <person name="Tsang A."/>
            <person name="Unkles S.E."/>
            <person name="van de Wiele N."/>
            <person name="van Rossen-Uffink D."/>
            <person name="Oliveira J.V."/>
            <person name="Vesth T.C."/>
            <person name="Visser J."/>
            <person name="Yu J.-H."/>
            <person name="Zhou M."/>
            <person name="Andersen M.R."/>
            <person name="Archer D.B."/>
            <person name="Baker S.E."/>
            <person name="Benoit I."/>
            <person name="Brakhage A.A."/>
            <person name="Braus G.H."/>
            <person name="Fischer R."/>
            <person name="Frisvad J.C."/>
            <person name="Goldman G.H."/>
            <person name="Houbraken J."/>
            <person name="Oakley B."/>
            <person name="Pocsi I."/>
            <person name="Scazzocchio C."/>
            <person name="Seiboth B."/>
            <person name="vanKuyk P.A."/>
            <person name="Wortman J."/>
            <person name="Dyer P.S."/>
            <person name="Grigoriev I.V."/>
        </authorList>
    </citation>
    <scope>NUCLEOTIDE SEQUENCE [LARGE SCALE GENOMIC DNA]</scope>
    <source>
        <strain evidence="7">CBS 593.65</strain>
    </source>
</reference>
<evidence type="ECO:0000256" key="1">
    <source>
        <dbReference type="ARBA" id="ARBA00007870"/>
    </source>
</evidence>